<protein>
    <submittedName>
        <fullName evidence="1">Uncharacterized protein</fullName>
    </submittedName>
</protein>
<dbReference type="Gene3D" id="6.10.140.2190">
    <property type="match status" value="1"/>
</dbReference>
<comment type="caution">
    <text evidence="1">The sequence shown here is derived from an EMBL/GenBank/DDBJ whole genome shotgun (WGS) entry which is preliminary data.</text>
</comment>
<proteinExistence type="predicted"/>
<keyword evidence="2" id="KW-1185">Reference proteome</keyword>
<accession>A0A7X2H0K6</accession>
<feature type="non-terminal residue" evidence="1">
    <location>
        <position position="272"/>
    </location>
</feature>
<evidence type="ECO:0000313" key="1">
    <source>
        <dbReference type="EMBL" id="MRN39398.1"/>
    </source>
</evidence>
<reference evidence="1" key="1">
    <citation type="journal article" name="Emerg. Infect. Dis.">
        <title>Two cases of a newly characterized neisseria species.</title>
        <authorList>
            <person name="Mustapha M."/>
            <person name="Lemos A.P.S."/>
            <person name="Harrison L.H."/>
            <person name="Vantyne D."/>
            <person name="Sacchi C.T."/>
        </authorList>
    </citation>
    <scope>NUCLEOTIDE SEQUENCE</scope>
    <source>
        <strain evidence="1">N.95.16</strain>
    </source>
</reference>
<name>A0A7X2H0K6_9NEIS</name>
<dbReference type="AlphaFoldDB" id="A0A7X2H0K6"/>
<gene>
    <name evidence="1" type="ORF">GJU80_13175</name>
</gene>
<organism evidence="1 2">
    <name type="scientific">Neisseria brasiliensis</name>
    <dbReference type="NCBI Taxonomy" id="2666100"/>
    <lineage>
        <taxon>Bacteria</taxon>
        <taxon>Pseudomonadati</taxon>
        <taxon>Pseudomonadota</taxon>
        <taxon>Betaproteobacteria</taxon>
        <taxon>Neisseriales</taxon>
        <taxon>Neisseriaceae</taxon>
        <taxon>Neisseria</taxon>
    </lineage>
</organism>
<dbReference type="EMBL" id="WJXO01000003">
    <property type="protein sequence ID" value="MRN39398.1"/>
    <property type="molecule type" value="Genomic_DNA"/>
</dbReference>
<evidence type="ECO:0000313" key="2">
    <source>
        <dbReference type="Proteomes" id="UP000486297"/>
    </source>
</evidence>
<sequence>MKEINTPDKRFVDGNGRDVLGTVVTADWLNAVQGEIVGLITGLNAKVNGAVPNQMYRAIANALAEKANANTTITAGTGLTGGGNLSANRTITLGTPSTITATSGNTVAASSHSHAIDKASTTAAGIVQLNNTLTSSATNQALTAAMGKKLQDEMVAYQRRVTNQIAGKLDAAAGVNLTGDQTISGVKTFNNIQKAFGGIQVANNEVNAAASNAGIVSANHNAVFIQNIKTGKFLELRHDGRLIYDGNEVYTHRDRSNAIDSDDAYKIATSKA</sequence>
<dbReference type="Proteomes" id="UP000486297">
    <property type="component" value="Unassembled WGS sequence"/>
</dbReference>